<evidence type="ECO:0000313" key="3">
    <source>
        <dbReference type="Proteomes" id="UP000219042"/>
    </source>
</evidence>
<feature type="transmembrane region" description="Helical" evidence="1">
    <location>
        <begin position="95"/>
        <end position="113"/>
    </location>
</feature>
<dbReference type="RefSeq" id="WP_097079356.1">
    <property type="nucleotide sequence ID" value="NZ_BAABHT010000005.1"/>
</dbReference>
<keyword evidence="1" id="KW-0812">Transmembrane</keyword>
<protein>
    <recommendedName>
        <fullName evidence="4">DUF3325 domain-containing protein</fullName>
    </recommendedName>
</protein>
<evidence type="ECO:0000313" key="2">
    <source>
        <dbReference type="EMBL" id="SNX45585.1"/>
    </source>
</evidence>
<feature type="transmembrane region" description="Helical" evidence="1">
    <location>
        <begin position="6"/>
        <end position="24"/>
    </location>
</feature>
<evidence type="ECO:0008006" key="4">
    <source>
        <dbReference type="Google" id="ProtNLM"/>
    </source>
</evidence>
<gene>
    <name evidence="2" type="ORF">SAMN05421731_105139</name>
</gene>
<proteinExistence type="predicted"/>
<reference evidence="3" key="1">
    <citation type="submission" date="2016-09" db="EMBL/GenBank/DDBJ databases">
        <authorList>
            <person name="Varghese N."/>
            <person name="Submissions S."/>
        </authorList>
    </citation>
    <scope>NUCLEOTIDE SEQUENCE [LARGE SCALE GENOMIC DNA]</scope>
    <source>
        <strain evidence="3">ANC 4466</strain>
    </source>
</reference>
<dbReference type="Proteomes" id="UP000219042">
    <property type="component" value="Unassembled WGS sequence"/>
</dbReference>
<dbReference type="EMBL" id="OANT01000005">
    <property type="protein sequence ID" value="SNX45585.1"/>
    <property type="molecule type" value="Genomic_DNA"/>
</dbReference>
<keyword evidence="1" id="KW-0472">Membrane</keyword>
<evidence type="ECO:0000256" key="1">
    <source>
        <dbReference type="SAM" id="Phobius"/>
    </source>
</evidence>
<keyword evidence="1" id="KW-1133">Transmembrane helix</keyword>
<feature type="transmembrane region" description="Helical" evidence="1">
    <location>
        <begin position="44"/>
        <end position="65"/>
    </location>
</feature>
<sequence>MMIYMINLLSTVACIYIGMMSLNLSMEKVFKEIFGQKITSTQIYALRILGWLFLILAMIGSIAAWGMAIGIAAWFGIATFTLGLLIYIYAYQPKWAWYSTIAVLALVIGLQIFRLF</sequence>
<keyword evidence="3" id="KW-1185">Reference proteome</keyword>
<feature type="transmembrane region" description="Helical" evidence="1">
    <location>
        <begin position="71"/>
        <end position="90"/>
    </location>
</feature>
<dbReference type="AlphaFoldDB" id="A0A240ECF2"/>
<accession>A0A240ECF2</accession>
<dbReference type="InterPro" id="IPR021762">
    <property type="entry name" value="DUF3325"/>
</dbReference>
<dbReference type="OrthoDB" id="6694637at2"/>
<dbReference type="Pfam" id="PF11804">
    <property type="entry name" value="DUF3325"/>
    <property type="match status" value="1"/>
</dbReference>
<name>A0A240ECF2_9GAMM</name>
<organism evidence="2 3">
    <name type="scientific">Acinetobacter puyangensis</name>
    <dbReference type="NCBI Taxonomy" id="1096779"/>
    <lineage>
        <taxon>Bacteria</taxon>
        <taxon>Pseudomonadati</taxon>
        <taxon>Pseudomonadota</taxon>
        <taxon>Gammaproteobacteria</taxon>
        <taxon>Moraxellales</taxon>
        <taxon>Moraxellaceae</taxon>
        <taxon>Acinetobacter</taxon>
    </lineage>
</organism>